<evidence type="ECO:0000313" key="2">
    <source>
        <dbReference type="Proteomes" id="UP000663992"/>
    </source>
</evidence>
<evidence type="ECO:0000313" key="1">
    <source>
        <dbReference type="EMBL" id="MBN7822183.1"/>
    </source>
</evidence>
<dbReference type="Proteomes" id="UP000663992">
    <property type="component" value="Unassembled WGS sequence"/>
</dbReference>
<organism evidence="1 2">
    <name type="scientific">Bowmanella yangjiangensis</name>
    <dbReference type="NCBI Taxonomy" id="2811230"/>
    <lineage>
        <taxon>Bacteria</taxon>
        <taxon>Pseudomonadati</taxon>
        <taxon>Pseudomonadota</taxon>
        <taxon>Gammaproteobacteria</taxon>
        <taxon>Alteromonadales</taxon>
        <taxon>Alteromonadaceae</taxon>
        <taxon>Bowmanella</taxon>
    </lineage>
</organism>
<name>A0ABS3CYK9_9ALTE</name>
<accession>A0ABS3CYK9</accession>
<dbReference type="EMBL" id="JAFKCS010000033">
    <property type="protein sequence ID" value="MBN7822183.1"/>
    <property type="molecule type" value="Genomic_DNA"/>
</dbReference>
<reference evidence="1 2" key="1">
    <citation type="submission" date="2021-03" db="EMBL/GenBank/DDBJ databases">
        <title>novel species isolated from a fishpond in China.</title>
        <authorList>
            <person name="Lu H."/>
            <person name="Cai Z."/>
        </authorList>
    </citation>
    <scope>NUCLEOTIDE SEQUENCE [LARGE SCALE GENOMIC DNA]</scope>
    <source>
        <strain evidence="1 2">Y57</strain>
    </source>
</reference>
<gene>
    <name evidence="1" type="ORF">J0A65_20125</name>
</gene>
<proteinExistence type="predicted"/>
<protein>
    <submittedName>
        <fullName evidence="1">Uncharacterized protein</fullName>
    </submittedName>
</protein>
<keyword evidence="2" id="KW-1185">Reference proteome</keyword>
<comment type="caution">
    <text evidence="1">The sequence shown here is derived from an EMBL/GenBank/DDBJ whole genome shotgun (WGS) entry which is preliminary data.</text>
</comment>
<dbReference type="RefSeq" id="WP_206596134.1">
    <property type="nucleotide sequence ID" value="NZ_JAFKCS010000033.1"/>
</dbReference>
<sequence>MTPEQFAYWLQGFVELQGSEPTAEQWQQIKDHLQTVFVKVTPQRIAPTPVVQPTPVDDGWTSPMPRWPYSPWTQQPVIMC</sequence>